<evidence type="ECO:0000259" key="3">
    <source>
        <dbReference type="Pfam" id="PF13462"/>
    </source>
</evidence>
<keyword evidence="2" id="KW-0812">Transmembrane</keyword>
<protein>
    <submittedName>
        <fullName evidence="4">DsbA family protein</fullName>
    </submittedName>
</protein>
<evidence type="ECO:0000256" key="1">
    <source>
        <dbReference type="SAM" id="MobiDB-lite"/>
    </source>
</evidence>
<dbReference type="Pfam" id="PF13462">
    <property type="entry name" value="Thioredoxin_4"/>
    <property type="match status" value="1"/>
</dbReference>
<reference evidence="4" key="1">
    <citation type="submission" date="2020-09" db="EMBL/GenBank/DDBJ databases">
        <title>Secondary metabolite and genome analysis of marine Streptomyces chumphonensis KK1-2T.</title>
        <authorList>
            <person name="Phongsopitanun W."/>
            <person name="Kanchanasin P."/>
            <person name="Pittayakhajonwut P."/>
            <person name="Suwanborirux K."/>
            <person name="Tanasupawat S."/>
        </authorList>
    </citation>
    <scope>NUCLEOTIDE SEQUENCE</scope>
    <source>
        <strain evidence="4">KK1-2</strain>
    </source>
</reference>
<feature type="compositionally biased region" description="Basic and acidic residues" evidence="1">
    <location>
        <begin position="1"/>
        <end position="27"/>
    </location>
</feature>
<gene>
    <name evidence="4" type="ORF">IF129_01315</name>
</gene>
<feature type="transmembrane region" description="Helical" evidence="2">
    <location>
        <begin position="34"/>
        <end position="54"/>
    </location>
</feature>
<keyword evidence="5" id="KW-1185">Reference proteome</keyword>
<feature type="domain" description="Thioredoxin-like fold" evidence="3">
    <location>
        <begin position="101"/>
        <end position="277"/>
    </location>
</feature>
<dbReference type="RefSeq" id="WP_191207508.1">
    <property type="nucleotide sequence ID" value="NZ_BAABKL010000021.1"/>
</dbReference>
<dbReference type="AlphaFoldDB" id="A0A927EVG9"/>
<proteinExistence type="predicted"/>
<keyword evidence="2" id="KW-1133">Transmembrane helix</keyword>
<sequence length="295" mass="31483">MSKRNSQEAKRAARERLRVEREQQAKKEKMRRQLGVAGAVVAVLVVAAGIGVAVTNMTDSGGEGDNSDWSAASAVAGEPEKSKGEGAYEGYVAPANTQGENGTDIIVGDEGAEDTVTIYEDMRCPVCAAFEQNVGDLVLKDIEDGTYKAEFVFGTFLDGDKPDELGKSSGSKNALSALGAALDVSPEAFLEYKKLLYSADVHPSEQMDEFADDARLVEIAQDVEELKGNETFEENVTSGTFDPWALKVSDKFRAAEGVQGTPTVKVNGEVAKNAQGYAPGTPEEYNAVVTPLLEK</sequence>
<dbReference type="InterPro" id="IPR036249">
    <property type="entry name" value="Thioredoxin-like_sf"/>
</dbReference>
<comment type="caution">
    <text evidence="4">The sequence shown here is derived from an EMBL/GenBank/DDBJ whole genome shotgun (WGS) entry which is preliminary data.</text>
</comment>
<dbReference type="SUPFAM" id="SSF52833">
    <property type="entry name" value="Thioredoxin-like"/>
    <property type="match status" value="1"/>
</dbReference>
<dbReference type="InterPro" id="IPR012336">
    <property type="entry name" value="Thioredoxin-like_fold"/>
</dbReference>
<feature type="region of interest" description="Disordered" evidence="1">
    <location>
        <begin position="58"/>
        <end position="86"/>
    </location>
</feature>
<accession>A0A927EVG9</accession>
<dbReference type="Gene3D" id="3.40.30.10">
    <property type="entry name" value="Glutaredoxin"/>
    <property type="match status" value="1"/>
</dbReference>
<feature type="region of interest" description="Disordered" evidence="1">
    <location>
        <begin position="1"/>
        <end position="29"/>
    </location>
</feature>
<dbReference type="Proteomes" id="UP000632289">
    <property type="component" value="Unassembled WGS sequence"/>
</dbReference>
<name>A0A927EVG9_9ACTN</name>
<organism evidence="4 5">
    <name type="scientific">Streptomyces chumphonensis</name>
    <dbReference type="NCBI Taxonomy" id="1214925"/>
    <lineage>
        <taxon>Bacteria</taxon>
        <taxon>Bacillati</taxon>
        <taxon>Actinomycetota</taxon>
        <taxon>Actinomycetes</taxon>
        <taxon>Kitasatosporales</taxon>
        <taxon>Streptomycetaceae</taxon>
        <taxon>Streptomyces</taxon>
    </lineage>
</organism>
<dbReference type="EMBL" id="JACXYU010000001">
    <property type="protein sequence ID" value="MBD3930213.1"/>
    <property type="molecule type" value="Genomic_DNA"/>
</dbReference>
<evidence type="ECO:0000313" key="5">
    <source>
        <dbReference type="Proteomes" id="UP000632289"/>
    </source>
</evidence>
<evidence type="ECO:0000313" key="4">
    <source>
        <dbReference type="EMBL" id="MBD3930213.1"/>
    </source>
</evidence>
<evidence type="ECO:0000256" key="2">
    <source>
        <dbReference type="SAM" id="Phobius"/>
    </source>
</evidence>
<keyword evidence="2" id="KW-0472">Membrane</keyword>